<keyword evidence="1" id="KW-1133">Transmembrane helix</keyword>
<keyword evidence="1" id="KW-0472">Membrane</keyword>
<proteinExistence type="predicted"/>
<feature type="transmembrane region" description="Helical" evidence="1">
    <location>
        <begin position="12"/>
        <end position="30"/>
    </location>
</feature>
<accession>A0ABV7HGD9</accession>
<dbReference type="Proteomes" id="UP001595476">
    <property type="component" value="Unassembled WGS sequence"/>
</dbReference>
<sequence length="86" mass="9042">MAQATLFTDKQLIGLGVAAAVVGGLVIWQASKAAKAAAEFTEEVITEDLNPVSDQNLAYSGVNGVGAALTGDEDFKLGRWLYEKLN</sequence>
<evidence type="ECO:0000313" key="2">
    <source>
        <dbReference type="EMBL" id="MFC3151801.1"/>
    </source>
</evidence>
<organism evidence="2 3">
    <name type="scientific">Litoribrevibacter euphylliae</name>
    <dbReference type="NCBI Taxonomy" id="1834034"/>
    <lineage>
        <taxon>Bacteria</taxon>
        <taxon>Pseudomonadati</taxon>
        <taxon>Pseudomonadota</taxon>
        <taxon>Gammaproteobacteria</taxon>
        <taxon>Oceanospirillales</taxon>
        <taxon>Oceanospirillaceae</taxon>
        <taxon>Litoribrevibacter</taxon>
    </lineage>
</organism>
<dbReference type="RefSeq" id="WP_386721244.1">
    <property type="nucleotide sequence ID" value="NZ_JBHRSZ010000004.1"/>
</dbReference>
<comment type="caution">
    <text evidence="2">The sequence shown here is derived from an EMBL/GenBank/DDBJ whole genome shotgun (WGS) entry which is preliminary data.</text>
</comment>
<dbReference type="EMBL" id="JBHRSZ010000004">
    <property type="protein sequence ID" value="MFC3151801.1"/>
    <property type="molecule type" value="Genomic_DNA"/>
</dbReference>
<keyword evidence="3" id="KW-1185">Reference proteome</keyword>
<keyword evidence="1" id="KW-0812">Transmembrane</keyword>
<protein>
    <submittedName>
        <fullName evidence="2">Uncharacterized protein</fullName>
    </submittedName>
</protein>
<evidence type="ECO:0000313" key="3">
    <source>
        <dbReference type="Proteomes" id="UP001595476"/>
    </source>
</evidence>
<gene>
    <name evidence="2" type="ORF">ACFOEK_12245</name>
</gene>
<name>A0ABV7HGD9_9GAMM</name>
<reference evidence="3" key="1">
    <citation type="journal article" date="2019" name="Int. J. Syst. Evol. Microbiol.">
        <title>The Global Catalogue of Microorganisms (GCM) 10K type strain sequencing project: providing services to taxonomists for standard genome sequencing and annotation.</title>
        <authorList>
            <consortium name="The Broad Institute Genomics Platform"/>
            <consortium name="The Broad Institute Genome Sequencing Center for Infectious Disease"/>
            <person name="Wu L."/>
            <person name="Ma J."/>
        </authorList>
    </citation>
    <scope>NUCLEOTIDE SEQUENCE [LARGE SCALE GENOMIC DNA]</scope>
    <source>
        <strain evidence="3">KCTC 52438</strain>
    </source>
</reference>
<evidence type="ECO:0000256" key="1">
    <source>
        <dbReference type="SAM" id="Phobius"/>
    </source>
</evidence>